<dbReference type="Proteomes" id="UP000033930">
    <property type="component" value="Unassembled WGS sequence"/>
</dbReference>
<evidence type="ECO:0000313" key="1">
    <source>
        <dbReference type="EMBL" id="KKR99434.1"/>
    </source>
</evidence>
<accession>A0A0G0VEV7</accession>
<gene>
    <name evidence="1" type="ORF">UU50_C0006G0037</name>
</gene>
<evidence type="ECO:0000313" key="2">
    <source>
        <dbReference type="Proteomes" id="UP000033930"/>
    </source>
</evidence>
<proteinExistence type="predicted"/>
<sequence length="32" mass="3418">MGHAYKNFWSLNTDGAVTIGILRGSTPIVLNA</sequence>
<organism evidence="1 2">
    <name type="scientific">Candidatus Uhrbacteria bacterium GW2011_GWC1_41_20</name>
    <dbReference type="NCBI Taxonomy" id="1618983"/>
    <lineage>
        <taxon>Bacteria</taxon>
        <taxon>Candidatus Uhriibacteriota</taxon>
    </lineage>
</organism>
<comment type="caution">
    <text evidence="1">The sequence shown here is derived from an EMBL/GenBank/DDBJ whole genome shotgun (WGS) entry which is preliminary data.</text>
</comment>
<name>A0A0G0VEV7_9BACT</name>
<dbReference type="EMBL" id="LCAW01000006">
    <property type="protein sequence ID" value="KKR99434.1"/>
    <property type="molecule type" value="Genomic_DNA"/>
</dbReference>
<protein>
    <submittedName>
        <fullName evidence="1">Uncharacterized protein</fullName>
    </submittedName>
</protein>
<dbReference type="AlphaFoldDB" id="A0A0G0VEV7"/>
<reference evidence="1 2" key="1">
    <citation type="journal article" date="2015" name="Nature">
        <title>rRNA introns, odd ribosomes, and small enigmatic genomes across a large radiation of phyla.</title>
        <authorList>
            <person name="Brown C.T."/>
            <person name="Hug L.A."/>
            <person name="Thomas B.C."/>
            <person name="Sharon I."/>
            <person name="Castelle C.J."/>
            <person name="Singh A."/>
            <person name="Wilkins M.J."/>
            <person name="Williams K.H."/>
            <person name="Banfield J.F."/>
        </authorList>
    </citation>
    <scope>NUCLEOTIDE SEQUENCE [LARGE SCALE GENOMIC DNA]</scope>
</reference>